<dbReference type="Pfam" id="PF05096">
    <property type="entry name" value="Glu_cyclase_2"/>
    <property type="match status" value="2"/>
</dbReference>
<organism evidence="2 3">
    <name type="scientific">Stephanodiscus triporus</name>
    <dbReference type="NCBI Taxonomy" id="2934178"/>
    <lineage>
        <taxon>Eukaryota</taxon>
        <taxon>Sar</taxon>
        <taxon>Stramenopiles</taxon>
        <taxon>Ochrophyta</taxon>
        <taxon>Bacillariophyta</taxon>
        <taxon>Coscinodiscophyceae</taxon>
        <taxon>Thalassiosirophycidae</taxon>
        <taxon>Stephanodiscales</taxon>
        <taxon>Stephanodiscaceae</taxon>
        <taxon>Stephanodiscus</taxon>
    </lineage>
</organism>
<proteinExistence type="predicted"/>
<dbReference type="SUPFAM" id="SSF50998">
    <property type="entry name" value="Quinoprotein alcohol dehydrogenase-like"/>
    <property type="match status" value="1"/>
</dbReference>
<dbReference type="InterPro" id="IPR007788">
    <property type="entry name" value="QCT"/>
</dbReference>
<evidence type="ECO:0000256" key="1">
    <source>
        <dbReference type="SAM" id="SignalP"/>
    </source>
</evidence>
<keyword evidence="3" id="KW-1185">Reference proteome</keyword>
<dbReference type="PANTHER" id="PTHR31270:SF1">
    <property type="entry name" value="GLUTAMINYL-PEPTIDE CYCLOTRANSFERASE"/>
    <property type="match status" value="1"/>
</dbReference>
<dbReference type="Proteomes" id="UP001530315">
    <property type="component" value="Unassembled WGS sequence"/>
</dbReference>
<sequence>MATRILARSAVALRLLSTILWDAEALAAGSDGGSTSTSRILGSSRDYRLVEVVPHDTSSFTCVALRSVALHPFPRRPSLFSRRLLPLAVTPHPIIRALTFRFISRRPDRQGLTYFDGHIYEGTGLERRSHVMRHDPADRMRTLHRVPLEPSHLFGEGISHYHVWTTDERGYRTKEHRLIQLTWTSGLGKIYSLPDLRPLGEFRYDTSTGEGWGITFVPHRNEFYVSDGSEHLMVWDAETLEEKRRITVTFEAETGSGASRIRYVNELEFVDFAADDDSPTPGGGGENDARCVEGGTACSGGSSPFSPSMAILANLWYQDVLVSINPESGEINRVFDLRDIYPQKRREEDGADCLNGIAVTATNDTAVLQQLTLANLALTATITMLTAANKKLVDAVARGRGTPAAGTPAVTPVKLPNTYIRKEVS</sequence>
<feature type="signal peptide" evidence="1">
    <location>
        <begin position="1"/>
        <end position="25"/>
    </location>
</feature>
<dbReference type="PANTHER" id="PTHR31270">
    <property type="entry name" value="GLUTAMINYL-PEPTIDE CYCLOTRANSFERASE"/>
    <property type="match status" value="1"/>
</dbReference>
<comment type="caution">
    <text evidence="2">The sequence shown here is derived from an EMBL/GenBank/DDBJ whole genome shotgun (WGS) entry which is preliminary data.</text>
</comment>
<feature type="chain" id="PRO_5044762548" evidence="1">
    <location>
        <begin position="26"/>
        <end position="425"/>
    </location>
</feature>
<gene>
    <name evidence="2" type="ORF">ACHAW5_007185</name>
</gene>
<dbReference type="InterPro" id="IPR011047">
    <property type="entry name" value="Quinoprotein_ADH-like_sf"/>
</dbReference>
<protein>
    <submittedName>
        <fullName evidence="2">Uncharacterized protein</fullName>
    </submittedName>
</protein>
<evidence type="ECO:0000313" key="3">
    <source>
        <dbReference type="Proteomes" id="UP001530315"/>
    </source>
</evidence>
<keyword evidence="1" id="KW-0732">Signal</keyword>
<evidence type="ECO:0000313" key="2">
    <source>
        <dbReference type="EMBL" id="KAL3762236.1"/>
    </source>
</evidence>
<name>A0ABD3MHF9_9STRA</name>
<accession>A0ABD3MHF9</accession>
<reference evidence="2 3" key="1">
    <citation type="submission" date="2024-10" db="EMBL/GenBank/DDBJ databases">
        <title>Updated reference genomes for cyclostephanoid diatoms.</title>
        <authorList>
            <person name="Roberts W.R."/>
            <person name="Alverson A.J."/>
        </authorList>
    </citation>
    <scope>NUCLEOTIDE SEQUENCE [LARGE SCALE GENOMIC DNA]</scope>
    <source>
        <strain evidence="2 3">AJA276-08</strain>
    </source>
</reference>
<dbReference type="EMBL" id="JALLAZ020001833">
    <property type="protein sequence ID" value="KAL3762236.1"/>
    <property type="molecule type" value="Genomic_DNA"/>
</dbReference>
<dbReference type="AlphaFoldDB" id="A0ABD3MHF9"/>